<gene>
    <name evidence="2" type="ORF">C1I99_25615</name>
</gene>
<comment type="caution">
    <text evidence="2">The sequence shown here is derived from an EMBL/GenBank/DDBJ whole genome shotgun (WGS) entry which is preliminary data.</text>
</comment>
<sequence>MHPDRHHRDVTERIGRTDLGAALRALRRQADLSQRELAECSGVPKSTVAWIEAGQ</sequence>
<organism evidence="2 3">
    <name type="scientific">Micromonospora deserti</name>
    <dbReference type="NCBI Taxonomy" id="2070366"/>
    <lineage>
        <taxon>Bacteria</taxon>
        <taxon>Bacillati</taxon>
        <taxon>Actinomycetota</taxon>
        <taxon>Actinomycetes</taxon>
        <taxon>Micromonosporales</taxon>
        <taxon>Micromonosporaceae</taxon>
        <taxon>Micromonospora</taxon>
    </lineage>
</organism>
<dbReference type="AlphaFoldDB" id="A0A2W2C8W5"/>
<dbReference type="Pfam" id="PF13560">
    <property type="entry name" value="HTH_31"/>
    <property type="match status" value="1"/>
</dbReference>
<dbReference type="SUPFAM" id="SSF47413">
    <property type="entry name" value="lambda repressor-like DNA-binding domains"/>
    <property type="match status" value="1"/>
</dbReference>
<dbReference type="Proteomes" id="UP000248749">
    <property type="component" value="Unassembled WGS sequence"/>
</dbReference>
<protein>
    <recommendedName>
        <fullName evidence="1">HTH cro/C1-type domain-containing protein</fullName>
    </recommendedName>
</protein>
<evidence type="ECO:0000259" key="1">
    <source>
        <dbReference type="PROSITE" id="PS50943"/>
    </source>
</evidence>
<feature type="domain" description="HTH cro/C1-type" evidence="1">
    <location>
        <begin position="23"/>
        <end position="55"/>
    </location>
</feature>
<evidence type="ECO:0000313" key="2">
    <source>
        <dbReference type="EMBL" id="PZF89244.1"/>
    </source>
</evidence>
<dbReference type="CDD" id="cd00093">
    <property type="entry name" value="HTH_XRE"/>
    <property type="match status" value="1"/>
</dbReference>
<keyword evidence="3" id="KW-1185">Reference proteome</keyword>
<dbReference type="Gene3D" id="1.10.260.40">
    <property type="entry name" value="lambda repressor-like DNA-binding domains"/>
    <property type="match status" value="1"/>
</dbReference>
<reference evidence="2 3" key="1">
    <citation type="submission" date="2018-01" db="EMBL/GenBank/DDBJ databases">
        <title>Draft genome sequence of Salinispora sp. 13K206.</title>
        <authorList>
            <person name="Sahin N."/>
            <person name="Saygin H."/>
            <person name="Ay H."/>
        </authorList>
    </citation>
    <scope>NUCLEOTIDE SEQUENCE [LARGE SCALE GENOMIC DNA]</scope>
    <source>
        <strain evidence="2 3">13K206</strain>
    </source>
</reference>
<evidence type="ECO:0000313" key="3">
    <source>
        <dbReference type="Proteomes" id="UP000248749"/>
    </source>
</evidence>
<dbReference type="EMBL" id="POUB01000253">
    <property type="protein sequence ID" value="PZF89244.1"/>
    <property type="molecule type" value="Genomic_DNA"/>
</dbReference>
<name>A0A2W2C8W5_9ACTN</name>
<dbReference type="InterPro" id="IPR001387">
    <property type="entry name" value="Cro/C1-type_HTH"/>
</dbReference>
<accession>A0A2W2C8W5</accession>
<dbReference type="InterPro" id="IPR010982">
    <property type="entry name" value="Lambda_DNA-bd_dom_sf"/>
</dbReference>
<dbReference type="GO" id="GO:0003677">
    <property type="term" value="F:DNA binding"/>
    <property type="evidence" value="ECO:0007669"/>
    <property type="project" value="InterPro"/>
</dbReference>
<proteinExistence type="predicted"/>
<dbReference type="PROSITE" id="PS50943">
    <property type="entry name" value="HTH_CROC1"/>
    <property type="match status" value="1"/>
</dbReference>